<gene>
    <name evidence="6" type="ORF">ACFO3L_09480</name>
</gene>
<dbReference type="InterPro" id="IPR051013">
    <property type="entry name" value="MBL_superfamily_lactonases"/>
</dbReference>
<keyword evidence="7" id="KW-1185">Reference proteome</keyword>
<evidence type="ECO:0000313" key="6">
    <source>
        <dbReference type="EMBL" id="MFC4710830.1"/>
    </source>
</evidence>
<protein>
    <submittedName>
        <fullName evidence="6">MBL fold metallo-hydrolase</fullName>
    </submittedName>
</protein>
<evidence type="ECO:0000256" key="1">
    <source>
        <dbReference type="ARBA" id="ARBA00007749"/>
    </source>
</evidence>
<feature type="domain" description="Metallo-beta-lactamase" evidence="5">
    <location>
        <begin position="50"/>
        <end position="257"/>
    </location>
</feature>
<dbReference type="SMART" id="SM00849">
    <property type="entry name" value="Lactamase_B"/>
    <property type="match status" value="1"/>
</dbReference>
<keyword evidence="4" id="KW-0862">Zinc</keyword>
<comment type="caution">
    <text evidence="6">The sequence shown here is derived from an EMBL/GenBank/DDBJ whole genome shotgun (WGS) entry which is preliminary data.</text>
</comment>
<accession>A0ABV9M5I3</accession>
<name>A0ABV9M5I3_9ENTE</name>
<dbReference type="InterPro" id="IPR001279">
    <property type="entry name" value="Metallo-B-lactamas"/>
</dbReference>
<evidence type="ECO:0000256" key="2">
    <source>
        <dbReference type="ARBA" id="ARBA00022723"/>
    </source>
</evidence>
<reference evidence="7" key="1">
    <citation type="journal article" date="2019" name="Int. J. Syst. Evol. Microbiol.">
        <title>The Global Catalogue of Microorganisms (GCM) 10K type strain sequencing project: providing services to taxonomists for standard genome sequencing and annotation.</title>
        <authorList>
            <consortium name="The Broad Institute Genomics Platform"/>
            <consortium name="The Broad Institute Genome Sequencing Center for Infectious Disease"/>
            <person name="Wu L."/>
            <person name="Ma J."/>
        </authorList>
    </citation>
    <scope>NUCLEOTIDE SEQUENCE [LARGE SCALE GENOMIC DNA]</scope>
    <source>
        <strain evidence="7">CGMCC 1.19061</strain>
    </source>
</reference>
<dbReference type="EMBL" id="JBHSGT010000057">
    <property type="protein sequence ID" value="MFC4710830.1"/>
    <property type="molecule type" value="Genomic_DNA"/>
</dbReference>
<dbReference type="SUPFAM" id="SSF56281">
    <property type="entry name" value="Metallo-hydrolase/oxidoreductase"/>
    <property type="match status" value="1"/>
</dbReference>
<evidence type="ECO:0000259" key="5">
    <source>
        <dbReference type="SMART" id="SM00849"/>
    </source>
</evidence>
<sequence length="290" mass="33557">METLQFHEMTLTWLDGGDTTLDGGSMFGVVPKVLWSKRYPPNDKNLIELRTDPILIQYKGVNYLIDSSIGRGKLTDKQKRNFGVTEESKVKESLQELGLTTADIDYLLMTHLHYDHASGLTEIVDGELVSVFPNAKIIVNEIEWYEMRQPNMRSKATYWVENWEPIEDQFVPYEDKIQIIPEIEMIHTGGHSDGHAIIKLHQAGETIIHMADLMPTHAHQNPLWVLAYDDYPMTSIFAKDRILAEAYQGNYKFIFYHDAYYRMLQWDQAGKEIISELKREAKPKVPLLNK</sequence>
<dbReference type="Proteomes" id="UP001596026">
    <property type="component" value="Unassembled WGS sequence"/>
</dbReference>
<comment type="similarity">
    <text evidence="1">Belongs to the metallo-beta-lactamase superfamily.</text>
</comment>
<dbReference type="PANTHER" id="PTHR42978">
    <property type="entry name" value="QUORUM-QUENCHING LACTONASE YTNP-RELATED-RELATED"/>
    <property type="match status" value="1"/>
</dbReference>
<dbReference type="CDD" id="cd07728">
    <property type="entry name" value="YtnP-like_MBL-fold"/>
    <property type="match status" value="1"/>
</dbReference>
<dbReference type="RefSeq" id="WP_379966539.1">
    <property type="nucleotide sequence ID" value="NZ_JBHSGT010000057.1"/>
</dbReference>
<evidence type="ECO:0000313" key="7">
    <source>
        <dbReference type="Proteomes" id="UP001596026"/>
    </source>
</evidence>
<evidence type="ECO:0000256" key="3">
    <source>
        <dbReference type="ARBA" id="ARBA00022801"/>
    </source>
</evidence>
<proteinExistence type="inferred from homology"/>
<organism evidence="6 7">
    <name type="scientific">Enterococcus eurekensis</name>
    <dbReference type="NCBI Taxonomy" id="1159753"/>
    <lineage>
        <taxon>Bacteria</taxon>
        <taxon>Bacillati</taxon>
        <taxon>Bacillota</taxon>
        <taxon>Bacilli</taxon>
        <taxon>Lactobacillales</taxon>
        <taxon>Enterococcaceae</taxon>
        <taxon>Enterococcus</taxon>
    </lineage>
</organism>
<dbReference type="PANTHER" id="PTHR42978:SF6">
    <property type="entry name" value="QUORUM-QUENCHING LACTONASE YTNP-RELATED"/>
    <property type="match status" value="1"/>
</dbReference>
<dbReference type="InterPro" id="IPR036866">
    <property type="entry name" value="RibonucZ/Hydroxyglut_hydro"/>
</dbReference>
<evidence type="ECO:0000256" key="4">
    <source>
        <dbReference type="ARBA" id="ARBA00022833"/>
    </source>
</evidence>
<keyword evidence="2" id="KW-0479">Metal-binding</keyword>
<dbReference type="Gene3D" id="3.60.15.10">
    <property type="entry name" value="Ribonuclease Z/Hydroxyacylglutathione hydrolase-like"/>
    <property type="match status" value="1"/>
</dbReference>
<keyword evidence="3" id="KW-0378">Hydrolase</keyword>
<dbReference type="Pfam" id="PF00753">
    <property type="entry name" value="Lactamase_B"/>
    <property type="match status" value="1"/>
</dbReference>